<protein>
    <recommendedName>
        <fullName evidence="5">Peptidase S8/S53 domain-containing protein</fullName>
    </recommendedName>
</protein>
<gene>
    <name evidence="6" type="ORF">BCO71171_03318</name>
</gene>
<evidence type="ECO:0000256" key="2">
    <source>
        <dbReference type="ARBA" id="ARBA00022670"/>
    </source>
</evidence>
<proteinExistence type="inferred from homology"/>
<sequence>MADELKSHLSVDGYVTGVKFRSPLNVIREPAPQRADRGAHGARLLKQIEELGGEIEELEDLREQLGLPLRRGIRIAIEVKPRNAFDYGTVEWAKDGIQLSAVISHDDHDVVVLHVPDGKLSAFVKRITEYIHENNKKSGKPKNASLVNAIENIRRAAFSELWTDVSSPPEDDENHWFQVWLRHSAGKADAVVSDFRAEAAKVGIDVSKGYVQFLGRLVVAAYGNRLAFQKAVELLDLIAEIRFVEPNAEFFIGELTPSEQADWILDLVERTTVGDDDAPHVCILDTGVNNGHPLLEHALYTQDMHTYHPNWPKHDADSHGSEMAGIALYGNLSAVLNSTEHVTLPHRLESVKILPPDGENSPKLWGAVTLDSVSRVEVANANRTRVFAMMTTSVGHVEGNPSEWSATIDQLAFGRAVLDVPALKAIFKAKGKVEESPRVPRLFVLSAGNVDWPEWAEYPNVNAKSPVQNPAQAWNALTVGACTDLVEIDTKKHNGHTVIAERGLLSPSSTTSMIWAGSAWPFKPDVVAEGGNGSFDSLGMVDIGPESLRVLTTSNTPLDEPFITSGDTSGATAEVARICAHLRARYPAYWPETIRALVVHGARYTPAMRATLPVNLKKEDKEQLLRTFGYGMVSLDQSEFSTIHRPTLVIQREFNPYVRGDKFITLGDMQLHELPWPASELRALGETQVELRITLSYFVEPNPSSRGWQSKFRYQSHALRFAVKAATEDASEFRKRINKVERMEGEAGFTDPDSSQWLYGHQLRSRGSLHSDVWTGTAAQLASKSHVAVFAVGGWWKDWEQLKQWKQKARYGLVISLRVADTIDTDIYTPIAALIEQGIEIDINLDDLL</sequence>
<dbReference type="GO" id="GO:0004252">
    <property type="term" value="F:serine-type endopeptidase activity"/>
    <property type="evidence" value="ECO:0007669"/>
    <property type="project" value="InterPro"/>
</dbReference>
<dbReference type="SUPFAM" id="SSF52743">
    <property type="entry name" value="Subtilisin-like"/>
    <property type="match status" value="1"/>
</dbReference>
<accession>A0A6P2YTY6</accession>
<dbReference type="InterPro" id="IPR000209">
    <property type="entry name" value="Peptidase_S8/S53_dom"/>
</dbReference>
<dbReference type="Proteomes" id="UP000494182">
    <property type="component" value="Unassembled WGS sequence"/>
</dbReference>
<dbReference type="InterPro" id="IPR050131">
    <property type="entry name" value="Peptidase_S8_subtilisin-like"/>
</dbReference>
<evidence type="ECO:0000256" key="1">
    <source>
        <dbReference type="ARBA" id="ARBA00011073"/>
    </source>
</evidence>
<dbReference type="Gene3D" id="3.40.50.200">
    <property type="entry name" value="Peptidase S8/S53 domain"/>
    <property type="match status" value="1"/>
</dbReference>
<keyword evidence="2" id="KW-0645">Protease</keyword>
<dbReference type="PANTHER" id="PTHR43806:SF11">
    <property type="entry name" value="CEREVISIN-RELATED"/>
    <property type="match status" value="1"/>
</dbReference>
<dbReference type="Pfam" id="PF00082">
    <property type="entry name" value="Peptidase_S8"/>
    <property type="match status" value="1"/>
</dbReference>
<dbReference type="GO" id="GO:0006508">
    <property type="term" value="P:proteolysis"/>
    <property type="evidence" value="ECO:0007669"/>
    <property type="project" value="UniProtKB-KW"/>
</dbReference>
<evidence type="ECO:0000313" key="7">
    <source>
        <dbReference type="Proteomes" id="UP000494182"/>
    </source>
</evidence>
<evidence type="ECO:0000256" key="4">
    <source>
        <dbReference type="ARBA" id="ARBA00022825"/>
    </source>
</evidence>
<comment type="similarity">
    <text evidence="1">Belongs to the peptidase S8 family.</text>
</comment>
<feature type="domain" description="Peptidase S8/S53" evidence="5">
    <location>
        <begin position="279"/>
        <end position="631"/>
    </location>
</feature>
<name>A0A6P2YTY6_9BURK</name>
<keyword evidence="4" id="KW-0720">Serine protease</keyword>
<evidence type="ECO:0000313" key="6">
    <source>
        <dbReference type="EMBL" id="VWD22529.1"/>
    </source>
</evidence>
<dbReference type="CDD" id="cd04847">
    <property type="entry name" value="Peptidases_S8_Subtilisin_like_2"/>
    <property type="match status" value="1"/>
</dbReference>
<dbReference type="EMBL" id="CABVQT010000008">
    <property type="protein sequence ID" value="VWD22529.1"/>
    <property type="molecule type" value="Genomic_DNA"/>
</dbReference>
<evidence type="ECO:0000259" key="5">
    <source>
        <dbReference type="Pfam" id="PF00082"/>
    </source>
</evidence>
<dbReference type="InterPro" id="IPR034074">
    <property type="entry name" value="Y4bN_pept_dom"/>
</dbReference>
<organism evidence="6 7">
    <name type="scientific">Burkholderia contaminans</name>
    <dbReference type="NCBI Taxonomy" id="488447"/>
    <lineage>
        <taxon>Bacteria</taxon>
        <taxon>Pseudomonadati</taxon>
        <taxon>Pseudomonadota</taxon>
        <taxon>Betaproteobacteria</taxon>
        <taxon>Burkholderiales</taxon>
        <taxon>Burkholderiaceae</taxon>
        <taxon>Burkholderia</taxon>
        <taxon>Burkholderia cepacia complex</taxon>
    </lineage>
</organism>
<dbReference type="AlphaFoldDB" id="A0A6P2YTY6"/>
<dbReference type="RefSeq" id="WP_174973918.1">
    <property type="nucleotide sequence ID" value="NZ_CABVQT010000008.1"/>
</dbReference>
<keyword evidence="3" id="KW-0378">Hydrolase</keyword>
<reference evidence="6 7" key="1">
    <citation type="submission" date="2019-09" db="EMBL/GenBank/DDBJ databases">
        <authorList>
            <person name="Depoorter E."/>
        </authorList>
    </citation>
    <scope>NUCLEOTIDE SEQUENCE [LARGE SCALE GENOMIC DNA]</scope>
    <source>
        <strain evidence="6">R-71171</strain>
    </source>
</reference>
<dbReference type="InterPro" id="IPR036852">
    <property type="entry name" value="Peptidase_S8/S53_dom_sf"/>
</dbReference>
<evidence type="ECO:0000256" key="3">
    <source>
        <dbReference type="ARBA" id="ARBA00022801"/>
    </source>
</evidence>
<dbReference type="PANTHER" id="PTHR43806">
    <property type="entry name" value="PEPTIDASE S8"/>
    <property type="match status" value="1"/>
</dbReference>